<keyword evidence="5 9" id="KW-0418">Kinase</keyword>
<evidence type="ECO:0000256" key="7">
    <source>
        <dbReference type="SAM" id="MobiDB-lite"/>
    </source>
</evidence>
<name>A0A495X5N0_9PSEU</name>
<dbReference type="GO" id="GO:0005524">
    <property type="term" value="F:ATP binding"/>
    <property type="evidence" value="ECO:0007669"/>
    <property type="project" value="UniProtKB-KW"/>
</dbReference>
<keyword evidence="3" id="KW-0808">Transferase</keyword>
<comment type="caution">
    <text evidence="9">The sequence shown here is derived from an EMBL/GenBank/DDBJ whole genome shotgun (WGS) entry which is preliminary data.</text>
</comment>
<keyword evidence="6" id="KW-0067">ATP-binding</keyword>
<dbReference type="PANTHER" id="PTHR43289">
    <property type="entry name" value="MITOGEN-ACTIVATED PROTEIN KINASE KINASE KINASE 20-RELATED"/>
    <property type="match status" value="1"/>
</dbReference>
<dbReference type="AlphaFoldDB" id="A0A495X5N0"/>
<organism evidence="9 10">
    <name type="scientific">Saccharothrix variisporea</name>
    <dbReference type="NCBI Taxonomy" id="543527"/>
    <lineage>
        <taxon>Bacteria</taxon>
        <taxon>Bacillati</taxon>
        <taxon>Actinomycetota</taxon>
        <taxon>Actinomycetes</taxon>
        <taxon>Pseudonocardiales</taxon>
        <taxon>Pseudonocardiaceae</taxon>
        <taxon>Saccharothrix</taxon>
    </lineage>
</organism>
<evidence type="ECO:0000256" key="1">
    <source>
        <dbReference type="ARBA" id="ARBA00012513"/>
    </source>
</evidence>
<dbReference type="Pfam" id="PF00069">
    <property type="entry name" value="Pkinase"/>
    <property type="match status" value="1"/>
</dbReference>
<feature type="region of interest" description="Disordered" evidence="7">
    <location>
        <begin position="223"/>
        <end position="253"/>
    </location>
</feature>
<dbReference type="EC" id="2.7.11.1" evidence="1"/>
<evidence type="ECO:0000256" key="6">
    <source>
        <dbReference type="ARBA" id="ARBA00022840"/>
    </source>
</evidence>
<dbReference type="SUPFAM" id="SSF49265">
    <property type="entry name" value="Fibronectin type III"/>
    <property type="match status" value="1"/>
</dbReference>
<dbReference type="CDD" id="cd14014">
    <property type="entry name" value="STKc_PknB_like"/>
    <property type="match status" value="1"/>
</dbReference>
<evidence type="ECO:0000259" key="8">
    <source>
        <dbReference type="PROSITE" id="PS50011"/>
    </source>
</evidence>
<dbReference type="RefSeq" id="WP_121220721.1">
    <property type="nucleotide sequence ID" value="NZ_JBIUBA010000002.1"/>
</dbReference>
<dbReference type="Gene3D" id="1.10.510.10">
    <property type="entry name" value="Transferase(Phosphotransferase) domain 1"/>
    <property type="match status" value="1"/>
</dbReference>
<dbReference type="Proteomes" id="UP000272729">
    <property type="component" value="Unassembled WGS sequence"/>
</dbReference>
<sequence>MSQLLGSGPVAEVYAVDGVALKVFPGKFDRRALAVIERERAKLAGLSAPVLPLDGVELVDGGRHAFRMELCVDSLASRVERDGPLPSEEVAALCETLPRALAAAHALGVLHGGISPTNVLFRANGEVVLADFGVVQRRQFRRDPLSGIEWVAPETLRTGLVEPATDVYGLGAVLHFALTGTSPHPSRLGELTGERILRVLGDPVPAVSRPDVPVPLSTAIGRMLAPDPARRSSPATDTSASGTTDAPQARPSRRHRYAIGAGLAVSAAALAFVLVPRTTPEPPPTSTPPPAPVSEAAEPVVELAEPIDLGDKVALTWTSNDDKLYYAVRYWVEGEPGHTFPVGFGNTTTVSVDPDPARKYCFLVRATKGEEPIYESQTEDLRGAVCDG</sequence>
<gene>
    <name evidence="9" type="ORF">DFJ66_2372</name>
</gene>
<feature type="compositionally biased region" description="Low complexity" evidence="7">
    <location>
        <begin position="232"/>
        <end position="247"/>
    </location>
</feature>
<dbReference type="InterPro" id="IPR011009">
    <property type="entry name" value="Kinase-like_dom_sf"/>
</dbReference>
<dbReference type="SUPFAM" id="SSF56112">
    <property type="entry name" value="Protein kinase-like (PK-like)"/>
    <property type="match status" value="1"/>
</dbReference>
<evidence type="ECO:0000313" key="9">
    <source>
        <dbReference type="EMBL" id="RKT69177.1"/>
    </source>
</evidence>
<dbReference type="PANTHER" id="PTHR43289:SF6">
    <property type="entry name" value="SERINE_THREONINE-PROTEIN KINASE NEKL-3"/>
    <property type="match status" value="1"/>
</dbReference>
<keyword evidence="4" id="KW-0547">Nucleotide-binding</keyword>
<dbReference type="GO" id="GO:0004674">
    <property type="term" value="F:protein serine/threonine kinase activity"/>
    <property type="evidence" value="ECO:0007669"/>
    <property type="project" value="UniProtKB-KW"/>
</dbReference>
<evidence type="ECO:0000256" key="4">
    <source>
        <dbReference type="ARBA" id="ARBA00022741"/>
    </source>
</evidence>
<dbReference type="SMART" id="SM00220">
    <property type="entry name" value="S_TKc"/>
    <property type="match status" value="1"/>
</dbReference>
<dbReference type="PROSITE" id="PS50011">
    <property type="entry name" value="PROTEIN_KINASE_DOM"/>
    <property type="match status" value="1"/>
</dbReference>
<proteinExistence type="predicted"/>
<evidence type="ECO:0000256" key="2">
    <source>
        <dbReference type="ARBA" id="ARBA00022527"/>
    </source>
</evidence>
<keyword evidence="2 9" id="KW-0723">Serine/threonine-protein kinase</keyword>
<evidence type="ECO:0000313" key="10">
    <source>
        <dbReference type="Proteomes" id="UP000272729"/>
    </source>
</evidence>
<dbReference type="InterPro" id="IPR036116">
    <property type="entry name" value="FN3_sf"/>
</dbReference>
<keyword evidence="10" id="KW-1185">Reference proteome</keyword>
<feature type="domain" description="Protein kinase" evidence="8">
    <location>
        <begin position="1"/>
        <end position="258"/>
    </location>
</feature>
<dbReference type="EMBL" id="RBXR01000001">
    <property type="protein sequence ID" value="RKT69177.1"/>
    <property type="molecule type" value="Genomic_DNA"/>
</dbReference>
<protein>
    <recommendedName>
        <fullName evidence="1">non-specific serine/threonine protein kinase</fullName>
        <ecNumber evidence="1">2.7.11.1</ecNumber>
    </recommendedName>
</protein>
<dbReference type="InterPro" id="IPR000719">
    <property type="entry name" value="Prot_kinase_dom"/>
</dbReference>
<reference evidence="9 10" key="1">
    <citation type="submission" date="2018-10" db="EMBL/GenBank/DDBJ databases">
        <title>Sequencing the genomes of 1000 actinobacteria strains.</title>
        <authorList>
            <person name="Klenk H.-P."/>
        </authorList>
    </citation>
    <scope>NUCLEOTIDE SEQUENCE [LARGE SCALE GENOMIC DNA]</scope>
    <source>
        <strain evidence="9 10">DSM 43911</strain>
    </source>
</reference>
<accession>A0A495X5N0</accession>
<dbReference type="OrthoDB" id="3815424at2"/>
<evidence type="ECO:0000256" key="5">
    <source>
        <dbReference type="ARBA" id="ARBA00022777"/>
    </source>
</evidence>
<evidence type="ECO:0000256" key="3">
    <source>
        <dbReference type="ARBA" id="ARBA00022679"/>
    </source>
</evidence>